<comment type="caution">
    <text evidence="1">The sequence shown here is derived from an EMBL/GenBank/DDBJ whole genome shotgun (WGS) entry which is preliminary data.</text>
</comment>
<name>A0A8B4BVB6_HEYCO</name>
<proteinExistence type="predicted"/>
<accession>A0A8B4BVB6</accession>
<reference evidence="1 2" key="1">
    <citation type="submission" date="2016-11" db="EMBL/GenBank/DDBJ databases">
        <authorList>
            <person name="Varghese N."/>
            <person name="Submissions S."/>
        </authorList>
    </citation>
    <scope>NUCLEOTIDE SEQUENCE [LARGE SCALE GENOMIC DNA]</scope>
    <source>
        <strain evidence="1 2">DSM 1</strain>
    </source>
</reference>
<protein>
    <submittedName>
        <fullName evidence="1">Uncharacterized protein</fullName>
    </submittedName>
</protein>
<dbReference type="GeneID" id="64234209"/>
<dbReference type="AlphaFoldDB" id="A0A8B4BVB6"/>
<gene>
    <name evidence="1" type="ORF">SAMN02745208_01554</name>
</gene>
<dbReference type="RefSeq" id="WP_029142757.1">
    <property type="nucleotide sequence ID" value="NZ_ALAS01000224.1"/>
</dbReference>
<dbReference type="Proteomes" id="UP000184029">
    <property type="component" value="Unassembled WGS sequence"/>
</dbReference>
<evidence type="ECO:0000313" key="1">
    <source>
        <dbReference type="EMBL" id="SHF19590.1"/>
    </source>
</evidence>
<organism evidence="1 2">
    <name type="scientific">Heyndrickxia coagulans DSM 1 = ATCC 7050</name>
    <dbReference type="NCBI Taxonomy" id="1121088"/>
    <lineage>
        <taxon>Bacteria</taxon>
        <taxon>Bacillati</taxon>
        <taxon>Bacillota</taxon>
        <taxon>Bacilli</taxon>
        <taxon>Bacillales</taxon>
        <taxon>Bacillaceae</taxon>
        <taxon>Heyndrickxia</taxon>
    </lineage>
</organism>
<dbReference type="KEGG" id="bcoa:BF29_410"/>
<evidence type="ECO:0000313" key="2">
    <source>
        <dbReference type="Proteomes" id="UP000184029"/>
    </source>
</evidence>
<dbReference type="EMBL" id="FQUB01000026">
    <property type="protein sequence ID" value="SHF19590.1"/>
    <property type="molecule type" value="Genomic_DNA"/>
</dbReference>
<sequence length="59" mass="6648">MMIKSFLLFFPGFLVKTGALTIEPITIEKSLHHFTQANRKPIIEKSEYFRLLGVPGLAG</sequence>